<evidence type="ECO:0000313" key="2">
    <source>
        <dbReference type="EMBL" id="ESA17217.1"/>
    </source>
</evidence>
<reference evidence="2" key="1">
    <citation type="submission" date="2013-07" db="EMBL/GenBank/DDBJ databases">
        <title>The genome of an arbuscular mycorrhizal fungus provides insights into the evolution of the oldest plant symbiosis.</title>
        <authorList>
            <consortium name="DOE Joint Genome Institute"/>
            <person name="Tisserant E."/>
            <person name="Malbreil M."/>
            <person name="Kuo A."/>
            <person name="Kohler A."/>
            <person name="Symeonidi A."/>
            <person name="Balestrini R."/>
            <person name="Charron P."/>
            <person name="Duensing N."/>
            <person name="Frei-dit-Frey N."/>
            <person name="Gianinazzi-Pearson V."/>
            <person name="Gilbert B."/>
            <person name="Handa Y."/>
            <person name="Hijri M."/>
            <person name="Kaul R."/>
            <person name="Kawaguchi M."/>
            <person name="Krajinski F."/>
            <person name="Lammers P."/>
            <person name="Lapierre D."/>
            <person name="Masclaux F.G."/>
            <person name="Murat C."/>
            <person name="Morin E."/>
            <person name="Ndikumana S."/>
            <person name="Pagni M."/>
            <person name="Petitpierre D."/>
            <person name="Requena N."/>
            <person name="Rosikiewicz P."/>
            <person name="Riley R."/>
            <person name="Saito K."/>
            <person name="San Clemente H."/>
            <person name="Shapiro H."/>
            <person name="van Tuinen D."/>
            <person name="Becard G."/>
            <person name="Bonfante P."/>
            <person name="Paszkowski U."/>
            <person name="Shachar-Hill Y."/>
            <person name="Young J.P."/>
            <person name="Sanders I.R."/>
            <person name="Henrissat B."/>
            <person name="Rensing S.A."/>
            <person name="Grigoriev I.V."/>
            <person name="Corradi N."/>
            <person name="Roux C."/>
            <person name="Martin F."/>
        </authorList>
    </citation>
    <scope>NUCLEOTIDE SEQUENCE</scope>
    <source>
        <strain evidence="2">DAOM 197198</strain>
    </source>
</reference>
<feature type="region of interest" description="Disordered" evidence="1">
    <location>
        <begin position="35"/>
        <end position="57"/>
    </location>
</feature>
<sequence>MKLRKLIVKYDLDKSLINGAQSLGGCSVEGQYQSNSTSLKDHLESKTRRDRRVTTAS</sequence>
<accession>U9UC10</accession>
<gene>
    <name evidence="2" type="ORF">GLOINDRAFT_22012</name>
</gene>
<dbReference type="PROSITE" id="PS51257">
    <property type="entry name" value="PROKAR_LIPOPROTEIN"/>
    <property type="match status" value="1"/>
</dbReference>
<name>U9UC10_RHIID</name>
<proteinExistence type="predicted"/>
<protein>
    <submittedName>
        <fullName evidence="2">Uncharacterized protein</fullName>
    </submittedName>
</protein>
<dbReference type="EMBL" id="KI280376">
    <property type="protein sequence ID" value="ESA17217.1"/>
    <property type="molecule type" value="Genomic_DNA"/>
</dbReference>
<evidence type="ECO:0000256" key="1">
    <source>
        <dbReference type="SAM" id="MobiDB-lite"/>
    </source>
</evidence>
<dbReference type="AlphaFoldDB" id="U9UC10"/>
<dbReference type="HOGENOM" id="CLU_2997576_0_0_1"/>
<organism evidence="2">
    <name type="scientific">Rhizophagus irregularis (strain DAOM 181602 / DAOM 197198 / MUCL 43194)</name>
    <name type="common">Arbuscular mycorrhizal fungus</name>
    <name type="synonym">Glomus intraradices</name>
    <dbReference type="NCBI Taxonomy" id="747089"/>
    <lineage>
        <taxon>Eukaryota</taxon>
        <taxon>Fungi</taxon>
        <taxon>Fungi incertae sedis</taxon>
        <taxon>Mucoromycota</taxon>
        <taxon>Glomeromycotina</taxon>
        <taxon>Glomeromycetes</taxon>
        <taxon>Glomerales</taxon>
        <taxon>Glomeraceae</taxon>
        <taxon>Rhizophagus</taxon>
    </lineage>
</organism>